<reference evidence="7 9" key="1">
    <citation type="journal article" date="2018" name="Vet. Microbiol.">
        <title>Clonal diversity and geographic distribution of methicillin-resistant Staphylococcus pseudintermedius from Australian animals: Discovery of novel sequence types.</title>
        <authorList>
            <person name="Worthing K.A."/>
            <person name="Abraham S."/>
            <person name="Coombs G.W."/>
            <person name="Pang S."/>
            <person name="Saputra S."/>
            <person name="Jordan D."/>
            <person name="Trott D.J."/>
            <person name="Norris J.M."/>
        </authorList>
    </citation>
    <scope>NUCLEOTIDE SEQUENCE [LARGE SCALE GENOMIC DNA]</scope>
    <source>
        <strain evidence="7 9">ST525 1</strain>
    </source>
</reference>
<comment type="subcellular location">
    <subcellularLocation>
        <location evidence="5">Cell membrane</location>
        <topology evidence="5">Lipid-anchor</topology>
    </subcellularLocation>
</comment>
<evidence type="ECO:0000256" key="2">
    <source>
        <dbReference type="ARBA" id="ARBA00022448"/>
    </source>
</evidence>
<evidence type="ECO:0000256" key="5">
    <source>
        <dbReference type="RuleBase" id="RU365005"/>
    </source>
</evidence>
<keyword evidence="5" id="KW-0449">Lipoprotein</keyword>
<feature type="signal peptide" evidence="5">
    <location>
        <begin position="1"/>
        <end position="19"/>
    </location>
</feature>
<dbReference type="PANTHER" id="PTHR30061">
    <property type="entry name" value="MALTOSE-BINDING PERIPLASMIC PROTEIN"/>
    <property type="match status" value="1"/>
</dbReference>
<dbReference type="GO" id="GO:0015768">
    <property type="term" value="P:maltose transport"/>
    <property type="evidence" value="ECO:0007669"/>
    <property type="project" value="TreeGrafter"/>
</dbReference>
<dbReference type="InterPro" id="IPR006059">
    <property type="entry name" value="SBP"/>
</dbReference>
<dbReference type="Proteomes" id="UP000256409">
    <property type="component" value="Unassembled WGS sequence"/>
</dbReference>
<dbReference type="GO" id="GO:0055052">
    <property type="term" value="C:ATP-binding cassette (ABC) transporter complex, substrate-binding subunit-containing"/>
    <property type="evidence" value="ECO:0007669"/>
    <property type="project" value="TreeGrafter"/>
</dbReference>
<dbReference type="OrthoDB" id="9766758at2"/>
<keyword evidence="4 5" id="KW-0732">Signal</keyword>
<dbReference type="PANTHER" id="PTHR30061:SF50">
    <property type="entry name" value="MALTOSE_MALTODEXTRIN-BINDING PERIPLASMIC PROTEIN"/>
    <property type="match status" value="1"/>
</dbReference>
<protein>
    <recommendedName>
        <fullName evidence="5">Maltodextrin-binding protein</fullName>
    </recommendedName>
</protein>
<dbReference type="Proteomes" id="UP000246800">
    <property type="component" value="Unassembled WGS sequence"/>
</dbReference>
<keyword evidence="5" id="KW-1003">Cell membrane</keyword>
<evidence type="ECO:0000313" key="6">
    <source>
        <dbReference type="EMBL" id="EGQ4385020.1"/>
    </source>
</evidence>
<dbReference type="GO" id="GO:0042956">
    <property type="term" value="P:maltodextrin transmembrane transport"/>
    <property type="evidence" value="ECO:0007669"/>
    <property type="project" value="TreeGrafter"/>
</dbReference>
<sequence length="419" mass="47619">MNKMLKAALLLITVLVVLTACGPNRSQKDIESALNRDNRKEKPEQLTMWVDGDAQMAFYKKITVAYTKKTGISVRLVNVAQNDQLENLSLDAPAGKGPDLFFLAHDNTGSAYLQGLAAELDFTDEQLKGFNKQALRALNYDNKQLALPSIVESTALLYNKKYVKTAPKTIQEVEANADRINKPADHQYGFLFDGRDPYFNYPFMFNSNNYVFKKHGDQYDVHQTGINDPQVIKNGKRLQKWYEKGYLPKAANHNIMIGLFKDGQVGQFVTGPWNLTEFQQTLGDDLGVTTLPSDNGMKMRPYLGVRGWYLSEYSQSKYWAKDLMLYLTSRDTLQKYTDERNEITGRLDVKSSNPNLKAFEEQAKNAEPMPNIPEMRQVWTPMANASTFISEGQDPKQALEDANRDIQQNIKILQPNDNE</sequence>
<dbReference type="PRINTS" id="PR00181">
    <property type="entry name" value="MALTOSEBP"/>
</dbReference>
<evidence type="ECO:0000256" key="3">
    <source>
        <dbReference type="ARBA" id="ARBA00022597"/>
    </source>
</evidence>
<evidence type="ECO:0000313" key="11">
    <source>
        <dbReference type="Proteomes" id="UP000600220"/>
    </source>
</evidence>
<dbReference type="AlphaFoldDB" id="A0A2A4EG02"/>
<feature type="chain" id="PRO_5044514856" description="Maltodextrin-binding protein" evidence="5">
    <location>
        <begin position="20"/>
        <end position="419"/>
    </location>
</feature>
<evidence type="ECO:0000313" key="7">
    <source>
        <dbReference type="EMBL" id="PWZ77330.1"/>
    </source>
</evidence>
<evidence type="ECO:0000313" key="9">
    <source>
        <dbReference type="Proteomes" id="UP000246800"/>
    </source>
</evidence>
<dbReference type="GO" id="GO:0015144">
    <property type="term" value="F:carbohydrate transmembrane transporter activity"/>
    <property type="evidence" value="ECO:0007669"/>
    <property type="project" value="InterPro"/>
</dbReference>
<dbReference type="EMBL" id="AAXKXX010000010">
    <property type="protein sequence ID" value="EGQ4385020.1"/>
    <property type="molecule type" value="Genomic_DNA"/>
</dbReference>
<keyword evidence="5" id="KW-0472">Membrane</keyword>
<keyword evidence="3 5" id="KW-0762">Sugar transport</keyword>
<dbReference type="GO" id="GO:1901982">
    <property type="term" value="F:maltose binding"/>
    <property type="evidence" value="ECO:0007669"/>
    <property type="project" value="TreeGrafter"/>
</dbReference>
<dbReference type="GeneID" id="93824021"/>
<gene>
    <name evidence="7" type="ORF">DD902_00355</name>
    <name evidence="8" type="ORF">DV961_02675</name>
    <name evidence="6" type="ORF">EGV54_07925</name>
</gene>
<evidence type="ECO:0000313" key="8">
    <source>
        <dbReference type="EMBL" id="REA83499.1"/>
    </source>
</evidence>
<dbReference type="EMBL" id="QEIT01000004">
    <property type="protein sequence ID" value="PWZ77330.1"/>
    <property type="molecule type" value="Genomic_DNA"/>
</dbReference>
<name>A0A2A4EG02_STAPS</name>
<dbReference type="EMBL" id="QQPC01000010">
    <property type="protein sequence ID" value="REA83499.1"/>
    <property type="molecule type" value="Genomic_DNA"/>
</dbReference>
<evidence type="ECO:0000256" key="4">
    <source>
        <dbReference type="ARBA" id="ARBA00022729"/>
    </source>
</evidence>
<dbReference type="Proteomes" id="UP000600220">
    <property type="component" value="Unassembled WGS sequence"/>
</dbReference>
<dbReference type="SUPFAM" id="SSF53850">
    <property type="entry name" value="Periplasmic binding protein-like II"/>
    <property type="match status" value="1"/>
</dbReference>
<dbReference type="PROSITE" id="PS51257">
    <property type="entry name" value="PROKAR_LIPOPROTEIN"/>
    <property type="match status" value="1"/>
</dbReference>
<evidence type="ECO:0000313" key="10">
    <source>
        <dbReference type="Proteomes" id="UP000256409"/>
    </source>
</evidence>
<accession>A0A2A4EG02</accession>
<comment type="caution">
    <text evidence="8">The sequence shown here is derived from an EMBL/GenBank/DDBJ whole genome shotgun (WGS) entry which is preliminary data.</text>
</comment>
<proteinExistence type="inferred from homology"/>
<organism evidence="8 10">
    <name type="scientific">Staphylococcus pseudintermedius</name>
    <dbReference type="NCBI Taxonomy" id="283734"/>
    <lineage>
        <taxon>Bacteria</taxon>
        <taxon>Bacillati</taxon>
        <taxon>Bacillota</taxon>
        <taxon>Bacilli</taxon>
        <taxon>Bacillales</taxon>
        <taxon>Staphylococcaceae</taxon>
        <taxon>Staphylococcus</taxon>
        <taxon>Staphylococcus intermedius group</taxon>
    </lineage>
</organism>
<reference evidence="8" key="2">
    <citation type="journal article" date="2018" name="Vet. Microbiol.">
        <title>Methicillin-resistant staphylococci amongst veterinary personnel, personnel-owned pets, patients and the hospital environment of two small animal veterinary hospitals.</title>
        <authorList>
            <person name="Worthing K.A."/>
            <person name="Brown J."/>
            <person name="Gerber L."/>
            <person name="Abraham S."/>
            <person name="Trott D."/>
            <person name="Norris J.M."/>
        </authorList>
    </citation>
    <scope>NUCLEOTIDE SEQUENCE</scope>
    <source>
        <strain evidence="8">ST496-2</strain>
    </source>
</reference>
<dbReference type="Pfam" id="PF13416">
    <property type="entry name" value="SBP_bac_8"/>
    <property type="match status" value="1"/>
</dbReference>
<reference evidence="6 11" key="4">
    <citation type="submission" date="2018-11" db="EMBL/GenBank/DDBJ databases">
        <authorList>
            <consortium name="Veterinary Laboratory Investigation and Response Network"/>
        </authorList>
    </citation>
    <scope>NUCLEOTIDE SEQUENCE [LARGE SCALE GENOMIC DNA]</scope>
    <source>
        <strain evidence="6 11">SPSE-18-VL-LA-PA-Ryan-0021</strain>
    </source>
</reference>
<comment type="similarity">
    <text evidence="1 5">Belongs to the bacterial solute-binding protein 1 family.</text>
</comment>
<evidence type="ECO:0000256" key="1">
    <source>
        <dbReference type="ARBA" id="ARBA00008520"/>
    </source>
</evidence>
<dbReference type="Gene3D" id="3.40.190.10">
    <property type="entry name" value="Periplasmic binding protein-like II"/>
    <property type="match status" value="2"/>
</dbReference>
<keyword evidence="11" id="KW-1185">Reference proteome</keyword>
<keyword evidence="2 5" id="KW-0813">Transport</keyword>
<dbReference type="RefSeq" id="WP_015729782.1">
    <property type="nucleotide sequence ID" value="NZ_BAAFHR010000002.1"/>
</dbReference>
<dbReference type="InterPro" id="IPR006060">
    <property type="entry name" value="Maltose/Cyclodextrin-bd"/>
</dbReference>
<reference evidence="10" key="3">
    <citation type="journal article" date="2018" name="Vet. Microbiol.">
        <title>Molecular epidemiology of methicillin-resistant staphylococci amongst veterinary personnel, personnel-owned pets, patients and the hospital environment of two companion animal veterinary hospitals.</title>
        <authorList>
            <person name="Worthing K.A."/>
            <person name="Brown J."/>
            <person name="Gerber L."/>
            <person name="Abraham S."/>
            <person name="Trott D."/>
            <person name="Norris J.M."/>
        </authorList>
    </citation>
    <scope>NUCLEOTIDE SEQUENCE [LARGE SCALE GENOMIC DNA]</scope>
    <source>
        <strain evidence="10">ST496-2</strain>
    </source>
</reference>